<evidence type="ECO:0000256" key="6">
    <source>
        <dbReference type="PIRSR" id="PIRSR602403-1"/>
    </source>
</evidence>
<dbReference type="InterPro" id="IPR001128">
    <property type="entry name" value="Cyt_P450"/>
</dbReference>
<dbReference type="GO" id="GO:0016705">
    <property type="term" value="F:oxidoreductase activity, acting on paired donors, with incorporation or reduction of molecular oxygen"/>
    <property type="evidence" value="ECO:0007669"/>
    <property type="project" value="InterPro"/>
</dbReference>
<evidence type="ECO:0000256" key="3">
    <source>
        <dbReference type="ARBA" id="ARBA00022723"/>
    </source>
</evidence>
<keyword evidence="5 7" id="KW-0503">Monooxygenase</keyword>
<dbReference type="InterPro" id="IPR002403">
    <property type="entry name" value="Cyt_P450_E_grp-IV"/>
</dbReference>
<dbReference type="InterPro" id="IPR036396">
    <property type="entry name" value="Cyt_P450_sf"/>
</dbReference>
<comment type="caution">
    <text evidence="9">The sequence shown here is derived from an EMBL/GenBank/DDBJ whole genome shotgun (WGS) entry which is preliminary data.</text>
</comment>
<gene>
    <name evidence="9" type="ORF">QBC37DRAFT_436145</name>
</gene>
<keyword evidence="8" id="KW-1133">Transmembrane helix</keyword>
<dbReference type="GO" id="GO:0020037">
    <property type="term" value="F:heme binding"/>
    <property type="evidence" value="ECO:0007669"/>
    <property type="project" value="InterPro"/>
</dbReference>
<dbReference type="CDD" id="cd11040">
    <property type="entry name" value="CYP7_CYP8-like"/>
    <property type="match status" value="1"/>
</dbReference>
<dbReference type="SUPFAM" id="SSF48264">
    <property type="entry name" value="Cytochrome P450"/>
    <property type="match status" value="1"/>
</dbReference>
<dbReference type="PRINTS" id="PR00465">
    <property type="entry name" value="EP450IV"/>
</dbReference>
<evidence type="ECO:0000256" key="5">
    <source>
        <dbReference type="ARBA" id="ARBA00023033"/>
    </source>
</evidence>
<evidence type="ECO:0000256" key="1">
    <source>
        <dbReference type="ARBA" id="ARBA00001971"/>
    </source>
</evidence>
<dbReference type="Proteomes" id="UP001301769">
    <property type="component" value="Unassembled WGS sequence"/>
</dbReference>
<accession>A0AAN7BE04</accession>
<proteinExistence type="inferred from homology"/>
<dbReference type="PANTHER" id="PTHR47582:SF1">
    <property type="entry name" value="P450, PUTATIVE (EUROFUNG)-RELATED"/>
    <property type="match status" value="1"/>
</dbReference>
<evidence type="ECO:0000313" key="9">
    <source>
        <dbReference type="EMBL" id="KAK4220329.1"/>
    </source>
</evidence>
<organism evidence="9 10">
    <name type="scientific">Rhypophila decipiens</name>
    <dbReference type="NCBI Taxonomy" id="261697"/>
    <lineage>
        <taxon>Eukaryota</taxon>
        <taxon>Fungi</taxon>
        <taxon>Dikarya</taxon>
        <taxon>Ascomycota</taxon>
        <taxon>Pezizomycotina</taxon>
        <taxon>Sordariomycetes</taxon>
        <taxon>Sordariomycetidae</taxon>
        <taxon>Sordariales</taxon>
        <taxon>Naviculisporaceae</taxon>
        <taxon>Rhypophila</taxon>
    </lineage>
</organism>
<evidence type="ECO:0000256" key="8">
    <source>
        <dbReference type="SAM" id="Phobius"/>
    </source>
</evidence>
<evidence type="ECO:0000256" key="4">
    <source>
        <dbReference type="ARBA" id="ARBA00023004"/>
    </source>
</evidence>
<keyword evidence="10" id="KW-1185">Reference proteome</keyword>
<dbReference type="PANTHER" id="PTHR47582">
    <property type="entry name" value="P450, PUTATIVE (EUROFUNG)-RELATED"/>
    <property type="match status" value="1"/>
</dbReference>
<evidence type="ECO:0000313" key="10">
    <source>
        <dbReference type="Proteomes" id="UP001301769"/>
    </source>
</evidence>
<dbReference type="PROSITE" id="PS00086">
    <property type="entry name" value="CYTOCHROME_P450"/>
    <property type="match status" value="1"/>
</dbReference>
<feature type="transmembrane region" description="Helical" evidence="8">
    <location>
        <begin position="7"/>
        <end position="28"/>
    </location>
</feature>
<comment type="cofactor">
    <cofactor evidence="1 6">
        <name>heme</name>
        <dbReference type="ChEBI" id="CHEBI:30413"/>
    </cofactor>
</comment>
<reference evidence="9" key="1">
    <citation type="journal article" date="2023" name="Mol. Phylogenet. Evol.">
        <title>Genome-scale phylogeny and comparative genomics of the fungal order Sordariales.</title>
        <authorList>
            <person name="Hensen N."/>
            <person name="Bonometti L."/>
            <person name="Westerberg I."/>
            <person name="Brannstrom I.O."/>
            <person name="Guillou S."/>
            <person name="Cros-Aarteil S."/>
            <person name="Calhoun S."/>
            <person name="Haridas S."/>
            <person name="Kuo A."/>
            <person name="Mondo S."/>
            <person name="Pangilinan J."/>
            <person name="Riley R."/>
            <person name="LaButti K."/>
            <person name="Andreopoulos B."/>
            <person name="Lipzen A."/>
            <person name="Chen C."/>
            <person name="Yan M."/>
            <person name="Daum C."/>
            <person name="Ng V."/>
            <person name="Clum A."/>
            <person name="Steindorff A."/>
            <person name="Ohm R.A."/>
            <person name="Martin F."/>
            <person name="Silar P."/>
            <person name="Natvig D.O."/>
            <person name="Lalanne C."/>
            <person name="Gautier V."/>
            <person name="Ament-Velasquez S.L."/>
            <person name="Kruys A."/>
            <person name="Hutchinson M.I."/>
            <person name="Powell A.J."/>
            <person name="Barry K."/>
            <person name="Miller A.N."/>
            <person name="Grigoriev I.V."/>
            <person name="Debuchy R."/>
            <person name="Gladieux P."/>
            <person name="Hiltunen Thoren M."/>
            <person name="Johannesson H."/>
        </authorList>
    </citation>
    <scope>NUCLEOTIDE SEQUENCE</scope>
    <source>
        <strain evidence="9">PSN293</strain>
    </source>
</reference>
<dbReference type="InterPro" id="IPR053007">
    <property type="entry name" value="CYP450_monoxygenase_sec-met"/>
</dbReference>
<keyword evidence="8" id="KW-0472">Membrane</keyword>
<keyword evidence="4 6" id="KW-0408">Iron</keyword>
<name>A0AAN7BE04_9PEZI</name>
<reference evidence="9" key="2">
    <citation type="submission" date="2023-05" db="EMBL/GenBank/DDBJ databases">
        <authorList>
            <consortium name="Lawrence Berkeley National Laboratory"/>
            <person name="Steindorff A."/>
            <person name="Hensen N."/>
            <person name="Bonometti L."/>
            <person name="Westerberg I."/>
            <person name="Brannstrom I.O."/>
            <person name="Guillou S."/>
            <person name="Cros-Aarteil S."/>
            <person name="Calhoun S."/>
            <person name="Haridas S."/>
            <person name="Kuo A."/>
            <person name="Mondo S."/>
            <person name="Pangilinan J."/>
            <person name="Riley R."/>
            <person name="Labutti K."/>
            <person name="Andreopoulos B."/>
            <person name="Lipzen A."/>
            <person name="Chen C."/>
            <person name="Yanf M."/>
            <person name="Daum C."/>
            <person name="Ng V."/>
            <person name="Clum A."/>
            <person name="Ohm R."/>
            <person name="Martin F."/>
            <person name="Silar P."/>
            <person name="Natvig D."/>
            <person name="Lalanne C."/>
            <person name="Gautier V."/>
            <person name="Ament-Velasquez S.L."/>
            <person name="Kruys A."/>
            <person name="Hutchinson M.I."/>
            <person name="Powell A.J."/>
            <person name="Barry K."/>
            <person name="Miller A.N."/>
            <person name="Grigoriev I.V."/>
            <person name="Debuchy R."/>
            <person name="Gladieux P."/>
            <person name="Thoren M.H."/>
            <person name="Johannesson H."/>
        </authorList>
    </citation>
    <scope>NUCLEOTIDE SEQUENCE</scope>
    <source>
        <strain evidence="9">PSN293</strain>
    </source>
</reference>
<dbReference type="EMBL" id="MU858045">
    <property type="protein sequence ID" value="KAK4220329.1"/>
    <property type="molecule type" value="Genomic_DNA"/>
</dbReference>
<dbReference type="GO" id="GO:0005506">
    <property type="term" value="F:iron ion binding"/>
    <property type="evidence" value="ECO:0007669"/>
    <property type="project" value="InterPro"/>
</dbReference>
<dbReference type="Pfam" id="PF00067">
    <property type="entry name" value="p450"/>
    <property type="match status" value="1"/>
</dbReference>
<keyword evidence="7" id="KW-0560">Oxidoreductase</keyword>
<evidence type="ECO:0000256" key="7">
    <source>
        <dbReference type="RuleBase" id="RU000461"/>
    </source>
</evidence>
<comment type="similarity">
    <text evidence="2 7">Belongs to the cytochrome P450 family.</text>
</comment>
<dbReference type="Gene3D" id="1.10.630.10">
    <property type="entry name" value="Cytochrome P450"/>
    <property type="match status" value="1"/>
</dbReference>
<feature type="binding site" description="axial binding residue" evidence="6">
    <location>
        <position position="445"/>
    </location>
    <ligand>
        <name>heme</name>
        <dbReference type="ChEBI" id="CHEBI:30413"/>
    </ligand>
    <ligandPart>
        <name>Fe</name>
        <dbReference type="ChEBI" id="CHEBI:18248"/>
    </ligandPart>
</feature>
<keyword evidence="8" id="KW-0812">Transmembrane</keyword>
<dbReference type="GO" id="GO:0004497">
    <property type="term" value="F:monooxygenase activity"/>
    <property type="evidence" value="ECO:0007669"/>
    <property type="project" value="UniProtKB-KW"/>
</dbReference>
<sequence>MFSTTEYTLLAVILTSVSTLAFLVGKMFGGHDPREPPIASPSIPIIGHMVGLARSKFNYYVDLSKLTDAPIFTMSLPGQNKIYVVTKPELVQAVQKQPTLLAFPPIEAKFASSICGVSSKAQAILANNVNGDEGHTGLSMESYDGMRFALRPGPGLDDMNRVMLREIVKSLDDLQPLGKSGETSRTIGIYSWLREAITTATTRSVYGPMNPYDDKAIADSFWDFESGLMSILIGFLPSLTARKPIAARERVANAFETYYKTPGAIDQASTLAKKRYEAEVNKNVPLEDIARFEVGGAVAIMVNTAPAAFWTLFFLYADPALLSDIRAEVEACIETETGTNLVKTINISTLKKQCPLLLSSYQETLRHRSMGTSVREVMQDTMLDGRWLLKKGAMLQMPSRIIHQDSGLWGSDVADYNPRRFLPEERKNRPSNICFRAFGGGETLCPGRHFATNEVLAVVALFVVRFDMVPVGTSDGKWDLPTTANTNVASVVMTPDDDIQVRITPRQTVGSDDKFKWAVHLDGSEKAFAMVSEDAAAAAE</sequence>
<keyword evidence="3 6" id="KW-0479">Metal-binding</keyword>
<dbReference type="AlphaFoldDB" id="A0AAN7BE04"/>
<keyword evidence="6 7" id="KW-0349">Heme</keyword>
<dbReference type="InterPro" id="IPR017972">
    <property type="entry name" value="Cyt_P450_CS"/>
</dbReference>
<protein>
    <submittedName>
        <fullName evidence="9">Cytochrome P450</fullName>
    </submittedName>
</protein>
<evidence type="ECO:0000256" key="2">
    <source>
        <dbReference type="ARBA" id="ARBA00010617"/>
    </source>
</evidence>